<dbReference type="NCBIfam" id="NF005681">
    <property type="entry name" value="PRK07478.1"/>
    <property type="match status" value="1"/>
</dbReference>
<dbReference type="PRINTS" id="PR00081">
    <property type="entry name" value="GDHRDH"/>
</dbReference>
<dbReference type="Gene3D" id="3.40.50.720">
    <property type="entry name" value="NAD(P)-binding Rossmann-like Domain"/>
    <property type="match status" value="1"/>
</dbReference>
<dbReference type="FunFam" id="3.40.50.720:FF:000084">
    <property type="entry name" value="Short-chain dehydrogenase reductase"/>
    <property type="match status" value="1"/>
</dbReference>
<gene>
    <name evidence="4" type="ORF">EV665_102500</name>
</gene>
<accession>A0A4R2D2T6</accession>
<sequence length="254" mass="25853">MPRLDNKIAIIAGASSGIGRAAALLFARQGARLVLSARRRGQLEELASDIRAAGGAAIAVPGDVSEEAHHKALVDAAQAEFGGLDIAFNNAGTTGPVGPLTGLSLAEWQNVVAVNLTSGFLAAKYQLPALEARGGGSLVFTSTFVGYTAGFPGLAAYAASKSGLVGLVQVLASEYGRKGIRVNALLPGATDTPMGREVANTPEARDFIAGLNAFKRIAAPEEIAQAALFLCSDASSFTTGTAMLVDGGVSINRV</sequence>
<evidence type="ECO:0000313" key="5">
    <source>
        <dbReference type="Proteomes" id="UP000295351"/>
    </source>
</evidence>
<evidence type="ECO:0000259" key="3">
    <source>
        <dbReference type="SMART" id="SM00822"/>
    </source>
</evidence>
<evidence type="ECO:0000313" key="4">
    <source>
        <dbReference type="EMBL" id="TCN47976.1"/>
    </source>
</evidence>
<dbReference type="GO" id="GO:0016491">
    <property type="term" value="F:oxidoreductase activity"/>
    <property type="evidence" value="ECO:0007669"/>
    <property type="project" value="UniProtKB-KW"/>
</dbReference>
<protein>
    <submittedName>
        <fullName evidence="4">NAD(P)-dependent dehydrogenase (Short-subunit alcohol dehydrogenase family)</fullName>
    </submittedName>
</protein>
<dbReference type="CDD" id="cd05233">
    <property type="entry name" value="SDR_c"/>
    <property type="match status" value="1"/>
</dbReference>
<dbReference type="SUPFAM" id="SSF51735">
    <property type="entry name" value="NAD(P)-binding Rossmann-fold domains"/>
    <property type="match status" value="1"/>
</dbReference>
<dbReference type="PANTHER" id="PTHR24321:SF11">
    <property type="entry name" value="BLR0893 PROTEIN"/>
    <property type="match status" value="1"/>
</dbReference>
<dbReference type="RefSeq" id="WP_133033363.1">
    <property type="nucleotide sequence ID" value="NZ_BAABEI010000012.1"/>
</dbReference>
<keyword evidence="2" id="KW-0560">Oxidoreductase</keyword>
<dbReference type="InterPro" id="IPR057326">
    <property type="entry name" value="KR_dom"/>
</dbReference>
<dbReference type="InterPro" id="IPR036291">
    <property type="entry name" value="NAD(P)-bd_dom_sf"/>
</dbReference>
<keyword evidence="5" id="KW-1185">Reference proteome</keyword>
<dbReference type="Pfam" id="PF13561">
    <property type="entry name" value="adh_short_C2"/>
    <property type="match status" value="1"/>
</dbReference>
<name>A0A4R2D2T6_SHIGR</name>
<dbReference type="SMART" id="SM00822">
    <property type="entry name" value="PKS_KR"/>
    <property type="match status" value="1"/>
</dbReference>
<dbReference type="InterPro" id="IPR002347">
    <property type="entry name" value="SDR_fam"/>
</dbReference>
<dbReference type="EMBL" id="SLVX01000002">
    <property type="protein sequence ID" value="TCN47976.1"/>
    <property type="molecule type" value="Genomic_DNA"/>
</dbReference>
<evidence type="ECO:0000256" key="2">
    <source>
        <dbReference type="ARBA" id="ARBA00023002"/>
    </source>
</evidence>
<proteinExistence type="inferred from homology"/>
<dbReference type="NCBIfam" id="NF005559">
    <property type="entry name" value="PRK07231.1"/>
    <property type="match status" value="1"/>
</dbReference>
<comment type="caution">
    <text evidence="4">The sequence shown here is derived from an EMBL/GenBank/DDBJ whole genome shotgun (WGS) entry which is preliminary data.</text>
</comment>
<dbReference type="AlphaFoldDB" id="A0A4R2D2T6"/>
<dbReference type="Proteomes" id="UP000295351">
    <property type="component" value="Unassembled WGS sequence"/>
</dbReference>
<comment type="similarity">
    <text evidence="1">Belongs to the short-chain dehydrogenases/reductases (SDR) family.</text>
</comment>
<reference evidence="4 5" key="1">
    <citation type="submission" date="2019-03" db="EMBL/GenBank/DDBJ databases">
        <title>Genomic Encyclopedia of Type Strains, Phase IV (KMG-IV): sequencing the most valuable type-strain genomes for metagenomic binning, comparative biology and taxonomic classification.</title>
        <authorList>
            <person name="Goeker M."/>
        </authorList>
    </citation>
    <scope>NUCLEOTIDE SEQUENCE [LARGE SCALE GENOMIC DNA]</scope>
    <source>
        <strain evidence="4 5">DSM 18401</strain>
    </source>
</reference>
<evidence type="ECO:0000256" key="1">
    <source>
        <dbReference type="ARBA" id="ARBA00006484"/>
    </source>
</evidence>
<dbReference type="PRINTS" id="PR00080">
    <property type="entry name" value="SDRFAMILY"/>
</dbReference>
<feature type="domain" description="Ketoreductase" evidence="3">
    <location>
        <begin position="7"/>
        <end position="188"/>
    </location>
</feature>
<dbReference type="PANTHER" id="PTHR24321">
    <property type="entry name" value="DEHYDROGENASES, SHORT CHAIN"/>
    <property type="match status" value="1"/>
</dbReference>
<organism evidence="4 5">
    <name type="scientific">Shinella granuli</name>
    <dbReference type="NCBI Taxonomy" id="323621"/>
    <lineage>
        <taxon>Bacteria</taxon>
        <taxon>Pseudomonadati</taxon>
        <taxon>Pseudomonadota</taxon>
        <taxon>Alphaproteobacteria</taxon>
        <taxon>Hyphomicrobiales</taxon>
        <taxon>Rhizobiaceae</taxon>
        <taxon>Shinella</taxon>
    </lineage>
</organism>